<comment type="caution">
    <text evidence="1">The sequence shown here is derived from an EMBL/GenBank/DDBJ whole genome shotgun (WGS) entry which is preliminary data.</text>
</comment>
<evidence type="ECO:0000313" key="2">
    <source>
        <dbReference type="Proteomes" id="UP000652567"/>
    </source>
</evidence>
<gene>
    <name evidence="1" type="ORF">C4F51_10745</name>
</gene>
<dbReference type="RefSeq" id="WP_193909632.1">
    <property type="nucleotide sequence ID" value="NZ_PRDL01000001.1"/>
</dbReference>
<dbReference type="InterPro" id="IPR023393">
    <property type="entry name" value="START-like_dom_sf"/>
</dbReference>
<reference evidence="1" key="1">
    <citation type="submission" date="2018-07" db="EMBL/GenBank/DDBJ databases">
        <title>Genome assembly of strain Ka43.</title>
        <authorList>
            <person name="Kukolya J."/>
            <person name="Nagy I."/>
            <person name="Horvath B."/>
            <person name="Toth A."/>
        </authorList>
    </citation>
    <scope>NUCLEOTIDE SEQUENCE</scope>
    <source>
        <strain evidence="1">KB43</strain>
    </source>
</reference>
<evidence type="ECO:0008006" key="3">
    <source>
        <dbReference type="Google" id="ProtNLM"/>
    </source>
</evidence>
<dbReference type="Proteomes" id="UP000652567">
    <property type="component" value="Unassembled WGS sequence"/>
</dbReference>
<evidence type="ECO:0000313" key="1">
    <source>
        <dbReference type="EMBL" id="MBE8717663.1"/>
    </source>
</evidence>
<dbReference type="Gene3D" id="3.30.530.20">
    <property type="match status" value="1"/>
</dbReference>
<accession>A0A928V4F2</accession>
<name>A0A928V4F2_9GAMM</name>
<sequence>MKDQNDTGFTCAIQIHASQGRVWQVLLSPEKWGEAFGEGTLVDVVWEEGASIIWKDAEGNIGANGRVERIQPPCLLQLRYYDDVMPAVDASLGDYYEKFTITRSSENFSRFEVEVGGVGEENAAFHRKLWMQAVEQIKKLAEDADFL</sequence>
<dbReference type="SUPFAM" id="SSF55961">
    <property type="entry name" value="Bet v1-like"/>
    <property type="match status" value="1"/>
</dbReference>
<protein>
    <recommendedName>
        <fullName evidence="3">Activator of Hsp90 ATPase homolog 1-like protein</fullName>
    </recommendedName>
</protein>
<dbReference type="AlphaFoldDB" id="A0A928V4F2"/>
<dbReference type="EMBL" id="PRDL01000001">
    <property type="protein sequence ID" value="MBE8717663.1"/>
    <property type="molecule type" value="Genomic_DNA"/>
</dbReference>
<proteinExistence type="predicted"/>
<keyword evidence="2" id="KW-1185">Reference proteome</keyword>
<organism evidence="1 2">
    <name type="scientific">Cellvibrio polysaccharolyticus</name>
    <dbReference type="NCBI Taxonomy" id="2082724"/>
    <lineage>
        <taxon>Bacteria</taxon>
        <taxon>Pseudomonadati</taxon>
        <taxon>Pseudomonadota</taxon>
        <taxon>Gammaproteobacteria</taxon>
        <taxon>Cellvibrionales</taxon>
        <taxon>Cellvibrionaceae</taxon>
        <taxon>Cellvibrio</taxon>
    </lineage>
</organism>